<dbReference type="PROSITE" id="PS51186">
    <property type="entry name" value="GNAT"/>
    <property type="match status" value="1"/>
</dbReference>
<keyword evidence="2" id="KW-0808">Transferase</keyword>
<dbReference type="InterPro" id="IPR000182">
    <property type="entry name" value="GNAT_dom"/>
</dbReference>
<dbReference type="GO" id="GO:0016746">
    <property type="term" value="F:acyltransferase activity"/>
    <property type="evidence" value="ECO:0007669"/>
    <property type="project" value="UniProtKB-KW"/>
</dbReference>
<dbReference type="SUPFAM" id="SSF55729">
    <property type="entry name" value="Acyl-CoA N-acyltransferases (Nat)"/>
    <property type="match status" value="1"/>
</dbReference>
<dbReference type="PANTHER" id="PTHR37817">
    <property type="entry name" value="N-ACETYLTRANSFERASE EIS"/>
    <property type="match status" value="1"/>
</dbReference>
<dbReference type="EC" id="2.3.1.-" evidence="2"/>
<organism evidence="2 3">
    <name type="scientific">Alkalicoccobacillus plakortidis</name>
    <dbReference type="NCBI Taxonomy" id="444060"/>
    <lineage>
        <taxon>Bacteria</taxon>
        <taxon>Bacillati</taxon>
        <taxon>Bacillota</taxon>
        <taxon>Bacilli</taxon>
        <taxon>Bacillales</taxon>
        <taxon>Bacillaceae</taxon>
        <taxon>Alkalicoccobacillus</taxon>
    </lineage>
</organism>
<dbReference type="PANTHER" id="PTHR37817:SF1">
    <property type="entry name" value="N-ACETYLTRANSFERASE EIS"/>
    <property type="match status" value="1"/>
</dbReference>
<dbReference type="Gene3D" id="3.40.630.30">
    <property type="match status" value="2"/>
</dbReference>
<keyword evidence="2" id="KW-0012">Acyltransferase</keyword>
<name>A0ABT0XPU5_9BACI</name>
<dbReference type="InterPro" id="IPR036527">
    <property type="entry name" value="SCP2_sterol-bd_dom_sf"/>
</dbReference>
<dbReference type="Gene3D" id="3.30.1050.10">
    <property type="entry name" value="SCP2 sterol-binding domain"/>
    <property type="match status" value="1"/>
</dbReference>
<dbReference type="EMBL" id="JAMQJY010000007">
    <property type="protein sequence ID" value="MCM2677927.1"/>
    <property type="molecule type" value="Genomic_DNA"/>
</dbReference>
<proteinExistence type="predicted"/>
<dbReference type="Pfam" id="PF13527">
    <property type="entry name" value="Acetyltransf_9"/>
    <property type="match status" value="1"/>
</dbReference>
<reference evidence="2" key="1">
    <citation type="submission" date="2022-06" db="EMBL/GenBank/DDBJ databases">
        <title>Alkalicoccobacillus porphyridii sp. nov., isolated from a marine red alga, Porphyridium purpureum and reclassification of Shouchella plakortidis and Shouchella gibsonii as Alkalicoccobacillus plakortidis comb. nov. and Alkalicoccobacillus gibsonii comb. nov.</title>
        <authorList>
            <person name="Kim K.H."/>
            <person name="Lee J.K."/>
            <person name="Han D.M."/>
            <person name="Baek J.H."/>
            <person name="Jeon C.O."/>
        </authorList>
    </citation>
    <scope>NUCLEOTIDE SEQUENCE</scope>
    <source>
        <strain evidence="2">DSM 19153</strain>
    </source>
</reference>
<feature type="domain" description="N-acetyltransferase" evidence="1">
    <location>
        <begin position="1"/>
        <end position="145"/>
    </location>
</feature>
<comment type="caution">
    <text evidence="2">The sequence shown here is derived from an EMBL/GenBank/DDBJ whole genome shotgun (WGS) entry which is preliminary data.</text>
</comment>
<accession>A0ABT0XPU5</accession>
<dbReference type="InterPro" id="IPR016181">
    <property type="entry name" value="Acyl_CoA_acyltransferase"/>
</dbReference>
<sequence>MTIRQLTDDEFEQAFQLSCYAFQVNDPEELRPSAHLSWNEATCYGDVSNGEVLAKLDLLPFHVDIHGKSMQMGGIVGVASYPEQRRKGLVKQLIVHTLKEMRVKGQLLSYLAPFEVGFYRKFGWEMAFDETTFTLEPIQLPKPNPLLEGQIERVPFSDKRIRTIYKNQQRHGMLIREEWWWKSLERKYSKHYTAIYTDQSGTAIAYIVYQVKNRQFETDELLYTEPAGLAALLSFIGQHDSMIDSAEITTPSSDSLNYFLPDPKTKAEIVPYFMTRIVDVQAFLVEFPFLNSEGGNYTLQIEDSFAEWNNKIFS</sequence>
<dbReference type="Pfam" id="PF17668">
    <property type="entry name" value="Acetyltransf_17"/>
    <property type="match status" value="1"/>
</dbReference>
<dbReference type="Proteomes" id="UP001203665">
    <property type="component" value="Unassembled WGS sequence"/>
</dbReference>
<protein>
    <submittedName>
        <fullName evidence="2">GNAT family N-acetyltransferase</fullName>
        <ecNumber evidence="2">2.3.1.-</ecNumber>
    </submittedName>
</protein>
<keyword evidence="3" id="KW-1185">Reference proteome</keyword>
<dbReference type="RefSeq" id="WP_251611723.1">
    <property type="nucleotide sequence ID" value="NZ_JAMQJY010000007.1"/>
</dbReference>
<gene>
    <name evidence="2" type="ORF">NDM98_22620</name>
</gene>
<dbReference type="InterPro" id="IPR041380">
    <property type="entry name" value="Acetyltransf_17"/>
</dbReference>
<dbReference type="InterPro" id="IPR051554">
    <property type="entry name" value="Acetyltransferase_Eis"/>
</dbReference>
<evidence type="ECO:0000313" key="2">
    <source>
        <dbReference type="EMBL" id="MCM2677927.1"/>
    </source>
</evidence>
<evidence type="ECO:0000313" key="3">
    <source>
        <dbReference type="Proteomes" id="UP001203665"/>
    </source>
</evidence>
<dbReference type="SUPFAM" id="SSF55718">
    <property type="entry name" value="SCP-like"/>
    <property type="match status" value="1"/>
</dbReference>
<evidence type="ECO:0000259" key="1">
    <source>
        <dbReference type="PROSITE" id="PS51186"/>
    </source>
</evidence>